<dbReference type="InterPro" id="IPR052912">
    <property type="entry name" value="UPF0111_domain"/>
</dbReference>
<comment type="caution">
    <text evidence="2">The sequence shown here is derived from an EMBL/GenBank/DDBJ whole genome shotgun (WGS) entry which is preliminary data.</text>
</comment>
<name>A0A4R6RAD1_9BURK</name>
<evidence type="ECO:0000313" key="2">
    <source>
        <dbReference type="EMBL" id="TDP82969.1"/>
    </source>
</evidence>
<dbReference type="SUPFAM" id="SSF109755">
    <property type="entry name" value="PhoU-like"/>
    <property type="match status" value="1"/>
</dbReference>
<gene>
    <name evidence="2" type="ORF">EV672_105156</name>
</gene>
<dbReference type="PANTHER" id="PTHR37298:SF1">
    <property type="entry name" value="UPF0111 PROTEIN YKAA"/>
    <property type="match status" value="1"/>
</dbReference>
<comment type="similarity">
    <text evidence="1">Belongs to the UPF0111 family.</text>
</comment>
<keyword evidence="3" id="KW-1185">Reference proteome</keyword>
<evidence type="ECO:0008006" key="4">
    <source>
        <dbReference type="Google" id="ProtNLM"/>
    </source>
</evidence>
<sequence>MRCHESGTPTAAMIFGKLLPREGNFFELFDQHAQHIVASAHAFAALVQHYNDPALREKYHRDVDAAEGMADTILREVNRLLHKTFITPIDREQIHTLINTMDDVADLMQDAAETMALYDVRRVTDEVVRLADLCVKSTERLKSAVALLKEIGDADTAAAALKTCEEIDQLESDADRVMRAAMSKLFREEPDVREVIKLKAIYELLETVTDKCDDVAKLIEGVILENS</sequence>
<dbReference type="PANTHER" id="PTHR37298">
    <property type="entry name" value="UPF0111 PROTEIN YKAA"/>
    <property type="match status" value="1"/>
</dbReference>
<protein>
    <recommendedName>
        <fullName evidence="4">Phosphate transport regulator</fullName>
    </recommendedName>
</protein>
<evidence type="ECO:0000313" key="3">
    <source>
        <dbReference type="Proteomes" id="UP000294593"/>
    </source>
</evidence>
<dbReference type="EMBL" id="SNXW01000005">
    <property type="protein sequence ID" value="TDP82969.1"/>
    <property type="molecule type" value="Genomic_DNA"/>
</dbReference>
<dbReference type="Pfam" id="PF01865">
    <property type="entry name" value="PhoU_div"/>
    <property type="match status" value="1"/>
</dbReference>
<proteinExistence type="inferred from homology"/>
<accession>A0A4R6RAD1</accession>
<evidence type="ECO:0000256" key="1">
    <source>
        <dbReference type="ARBA" id="ARBA00008591"/>
    </source>
</evidence>
<reference evidence="2 3" key="1">
    <citation type="submission" date="2019-03" db="EMBL/GenBank/DDBJ databases">
        <title>Genomic Encyclopedia of Type Strains, Phase IV (KMG-IV): sequencing the most valuable type-strain genomes for metagenomic binning, comparative biology and taxonomic classification.</title>
        <authorList>
            <person name="Goeker M."/>
        </authorList>
    </citation>
    <scope>NUCLEOTIDE SEQUENCE [LARGE SCALE GENOMIC DNA]</scope>
    <source>
        <strain evidence="2 3">DSM 11901</strain>
    </source>
</reference>
<dbReference type="AlphaFoldDB" id="A0A4R6RAD1"/>
<dbReference type="Gene3D" id="1.20.58.220">
    <property type="entry name" value="Phosphate transport system protein phou homolog 2, domain 2"/>
    <property type="match status" value="1"/>
</dbReference>
<dbReference type="Proteomes" id="UP000294593">
    <property type="component" value="Unassembled WGS sequence"/>
</dbReference>
<organism evidence="2 3">
    <name type="scientific">Aquabacterium commune</name>
    <dbReference type="NCBI Taxonomy" id="70586"/>
    <lineage>
        <taxon>Bacteria</taxon>
        <taxon>Pseudomonadati</taxon>
        <taxon>Pseudomonadota</taxon>
        <taxon>Betaproteobacteria</taxon>
        <taxon>Burkholderiales</taxon>
        <taxon>Aquabacterium</taxon>
    </lineage>
</organism>
<dbReference type="InterPro" id="IPR038078">
    <property type="entry name" value="PhoU-like_sf"/>
</dbReference>
<dbReference type="InterPro" id="IPR018445">
    <property type="entry name" value="Put_Phosphate_transp_reg"/>
</dbReference>